<gene>
    <name evidence="7" type="ORF">E2562_005920</name>
</gene>
<evidence type="ECO:0000256" key="4">
    <source>
        <dbReference type="ARBA" id="ARBA00022741"/>
    </source>
</evidence>
<dbReference type="InterPro" id="IPR041118">
    <property type="entry name" value="Rx_N"/>
</dbReference>
<evidence type="ECO:0000256" key="5">
    <source>
        <dbReference type="ARBA" id="ARBA00022821"/>
    </source>
</evidence>
<reference evidence="7 8" key="1">
    <citation type="submission" date="2019-11" db="EMBL/GenBank/DDBJ databases">
        <title>Whole genome sequence of Oryza granulata.</title>
        <authorList>
            <person name="Li W."/>
        </authorList>
    </citation>
    <scope>NUCLEOTIDE SEQUENCE [LARGE SCALE GENOMIC DNA]</scope>
    <source>
        <strain evidence="8">cv. Menghai</strain>
        <tissue evidence="7">Leaf</tissue>
    </source>
</reference>
<evidence type="ECO:0000256" key="3">
    <source>
        <dbReference type="ARBA" id="ARBA00022737"/>
    </source>
</evidence>
<dbReference type="AlphaFoldDB" id="A0A6G1DV24"/>
<organism evidence="7 8">
    <name type="scientific">Oryza meyeriana var. granulata</name>
    <dbReference type="NCBI Taxonomy" id="110450"/>
    <lineage>
        <taxon>Eukaryota</taxon>
        <taxon>Viridiplantae</taxon>
        <taxon>Streptophyta</taxon>
        <taxon>Embryophyta</taxon>
        <taxon>Tracheophyta</taxon>
        <taxon>Spermatophyta</taxon>
        <taxon>Magnoliopsida</taxon>
        <taxon>Liliopsida</taxon>
        <taxon>Poales</taxon>
        <taxon>Poaceae</taxon>
        <taxon>BOP clade</taxon>
        <taxon>Oryzoideae</taxon>
        <taxon>Oryzeae</taxon>
        <taxon>Oryzinae</taxon>
        <taxon>Oryza</taxon>
        <taxon>Oryza meyeriana</taxon>
    </lineage>
</organism>
<dbReference type="Pfam" id="PF18052">
    <property type="entry name" value="Rx_N"/>
    <property type="match status" value="1"/>
</dbReference>
<keyword evidence="5" id="KW-0611">Plant defense</keyword>
<accession>A0A6G1DV24</accession>
<keyword evidence="3" id="KW-0677">Repeat</keyword>
<feature type="domain" description="Disease resistance N-terminal" evidence="6">
    <location>
        <begin position="9"/>
        <end position="86"/>
    </location>
</feature>
<keyword evidence="2" id="KW-0433">Leucine-rich repeat</keyword>
<evidence type="ECO:0000259" key="6">
    <source>
        <dbReference type="Pfam" id="PF18052"/>
    </source>
</evidence>
<dbReference type="GO" id="GO:0000166">
    <property type="term" value="F:nucleotide binding"/>
    <property type="evidence" value="ECO:0007669"/>
    <property type="project" value="UniProtKB-KW"/>
</dbReference>
<protein>
    <recommendedName>
        <fullName evidence="6">Disease resistance N-terminal domain-containing protein</fullName>
    </recommendedName>
</protein>
<dbReference type="Proteomes" id="UP000479710">
    <property type="component" value="Unassembled WGS sequence"/>
</dbReference>
<dbReference type="PANTHER" id="PTHR33377">
    <property type="entry name" value="OS10G0134700 PROTEIN-RELATED"/>
    <property type="match status" value="1"/>
</dbReference>
<sequence length="98" mass="11299">MDILFSALASEIASRIISSIVAKYQKQATMHKMDRLHQLLLRAHTIIGEADGRYISNQGMLRQLRRLKNVVYEGHHVLDTFKRHTEVLLSQVKGNLKF</sequence>
<comment type="caution">
    <text evidence="7">The sequence shown here is derived from an EMBL/GenBank/DDBJ whole genome shotgun (WGS) entry which is preliminary data.</text>
</comment>
<dbReference type="PANTHER" id="PTHR33377:SF94">
    <property type="entry name" value="OS01G0582300 PROTEIN"/>
    <property type="match status" value="1"/>
</dbReference>
<evidence type="ECO:0000313" key="7">
    <source>
        <dbReference type="EMBL" id="KAF0916317.1"/>
    </source>
</evidence>
<evidence type="ECO:0000256" key="2">
    <source>
        <dbReference type="ARBA" id="ARBA00022614"/>
    </source>
</evidence>
<evidence type="ECO:0000313" key="8">
    <source>
        <dbReference type="Proteomes" id="UP000479710"/>
    </source>
</evidence>
<keyword evidence="8" id="KW-1185">Reference proteome</keyword>
<proteinExistence type="inferred from homology"/>
<dbReference type="EMBL" id="SPHZ02000005">
    <property type="protein sequence ID" value="KAF0916317.1"/>
    <property type="molecule type" value="Genomic_DNA"/>
</dbReference>
<keyword evidence="4" id="KW-0547">Nucleotide-binding</keyword>
<dbReference type="OrthoDB" id="689806at2759"/>
<name>A0A6G1DV24_9ORYZ</name>
<evidence type="ECO:0000256" key="1">
    <source>
        <dbReference type="ARBA" id="ARBA00008894"/>
    </source>
</evidence>
<dbReference type="GO" id="GO:0006952">
    <property type="term" value="P:defense response"/>
    <property type="evidence" value="ECO:0007669"/>
    <property type="project" value="UniProtKB-KW"/>
</dbReference>
<comment type="similarity">
    <text evidence="1">Belongs to the disease resistance NB-LRR family.</text>
</comment>